<organism evidence="2">
    <name type="scientific">Cucumis melo</name>
    <name type="common">Muskmelon</name>
    <dbReference type="NCBI Taxonomy" id="3656"/>
    <lineage>
        <taxon>Eukaryota</taxon>
        <taxon>Viridiplantae</taxon>
        <taxon>Streptophyta</taxon>
        <taxon>Embryophyta</taxon>
        <taxon>Tracheophyta</taxon>
        <taxon>Spermatophyta</taxon>
        <taxon>Magnoliopsida</taxon>
        <taxon>eudicotyledons</taxon>
        <taxon>Gunneridae</taxon>
        <taxon>Pentapetalae</taxon>
        <taxon>rosids</taxon>
        <taxon>fabids</taxon>
        <taxon>Cucurbitales</taxon>
        <taxon>Cucurbitaceae</taxon>
        <taxon>Benincaseae</taxon>
        <taxon>Cucumis</taxon>
    </lineage>
</organism>
<evidence type="ECO:0000256" key="1">
    <source>
        <dbReference type="SAM" id="Phobius"/>
    </source>
</evidence>
<proteinExistence type="predicted"/>
<sequence>MRLNRTEQLEKPKYNSLGFSFILCVWSKSKRKKIDEESKINYLVNAKGRNRKEGEAMEMGGVRVSYHIIHLLGVLVAVIDALEEIIIALFFLQNERLT</sequence>
<protein>
    <submittedName>
        <fullName evidence="2">Uncharacterized protein</fullName>
    </submittedName>
</protein>
<dbReference type="EnsemblPlants" id="MELO3C031495.2.1">
    <property type="protein sequence ID" value="MELO3C031495.2.1"/>
    <property type="gene ID" value="MELO3C031495.2"/>
</dbReference>
<keyword evidence="1" id="KW-0812">Transmembrane</keyword>
<dbReference type="Gramene" id="MELO3C031495.2.1">
    <property type="protein sequence ID" value="MELO3C031495.2.1"/>
    <property type="gene ID" value="MELO3C031495.2"/>
</dbReference>
<keyword evidence="1" id="KW-1133">Transmembrane helix</keyword>
<dbReference type="AlphaFoldDB" id="A0A9I9EBH7"/>
<reference evidence="2" key="1">
    <citation type="submission" date="2023-03" db="UniProtKB">
        <authorList>
            <consortium name="EnsemblPlants"/>
        </authorList>
    </citation>
    <scope>IDENTIFICATION</scope>
</reference>
<name>A0A9I9EBH7_CUCME</name>
<accession>A0A9I9EBH7</accession>
<feature type="transmembrane region" description="Helical" evidence="1">
    <location>
        <begin position="68"/>
        <end position="92"/>
    </location>
</feature>
<evidence type="ECO:0000313" key="2">
    <source>
        <dbReference type="EnsemblPlants" id="MELO3C031495.2.1"/>
    </source>
</evidence>
<keyword evidence="1" id="KW-0472">Membrane</keyword>